<sequence>MKLHHLPHQLLGMLMWYEAASYSKCRNLIPLRTPYMLPDCMTSENAAIEFNGIIKVSKDLNHSEKTGKDDIHDIKRITNDISLMSTLTTLHGDDTRTQRDNQIQQRAEALESLHQLCAWLLQQGRPFGEEAISSGVNSNLIDKEPHECRDIRE</sequence>
<reference evidence="1 2" key="1">
    <citation type="journal article" date="2020" name="Mol. Biol. Evol.">
        <title>Distinct Expression and Methylation Patterns for Genes with Different Fates following a Single Whole-Genome Duplication in Flowering Plants.</title>
        <authorList>
            <person name="Shi T."/>
            <person name="Rahmani R.S."/>
            <person name="Gugger P.F."/>
            <person name="Wang M."/>
            <person name="Li H."/>
            <person name="Zhang Y."/>
            <person name="Li Z."/>
            <person name="Wang Q."/>
            <person name="Van de Peer Y."/>
            <person name="Marchal K."/>
            <person name="Chen J."/>
        </authorList>
    </citation>
    <scope>NUCLEOTIDE SEQUENCE [LARGE SCALE GENOMIC DNA]</scope>
    <source>
        <tissue evidence="1">Leaf</tissue>
    </source>
</reference>
<gene>
    <name evidence="1" type="ORF">HUJ06_031274</name>
</gene>
<evidence type="ECO:0000313" key="2">
    <source>
        <dbReference type="Proteomes" id="UP000607653"/>
    </source>
</evidence>
<evidence type="ECO:0000313" key="1">
    <source>
        <dbReference type="EMBL" id="DAD29806.1"/>
    </source>
</evidence>
<proteinExistence type="predicted"/>
<keyword evidence="2" id="KW-1185">Reference proteome</keyword>
<dbReference type="Proteomes" id="UP000607653">
    <property type="component" value="Unassembled WGS sequence"/>
</dbReference>
<name>A0A822YFP0_NELNU</name>
<dbReference type="EMBL" id="DUZY01000002">
    <property type="protein sequence ID" value="DAD29806.1"/>
    <property type="molecule type" value="Genomic_DNA"/>
</dbReference>
<accession>A0A822YFP0</accession>
<comment type="caution">
    <text evidence="1">The sequence shown here is derived from an EMBL/GenBank/DDBJ whole genome shotgun (WGS) entry which is preliminary data.</text>
</comment>
<organism evidence="1 2">
    <name type="scientific">Nelumbo nucifera</name>
    <name type="common">Sacred lotus</name>
    <dbReference type="NCBI Taxonomy" id="4432"/>
    <lineage>
        <taxon>Eukaryota</taxon>
        <taxon>Viridiplantae</taxon>
        <taxon>Streptophyta</taxon>
        <taxon>Embryophyta</taxon>
        <taxon>Tracheophyta</taxon>
        <taxon>Spermatophyta</taxon>
        <taxon>Magnoliopsida</taxon>
        <taxon>Proteales</taxon>
        <taxon>Nelumbonaceae</taxon>
        <taxon>Nelumbo</taxon>
    </lineage>
</organism>
<dbReference type="AlphaFoldDB" id="A0A822YFP0"/>
<protein>
    <submittedName>
        <fullName evidence="1">Uncharacterized protein</fullName>
    </submittedName>
</protein>